<dbReference type="EMBL" id="CM045769">
    <property type="protein sequence ID" value="KAI7995903.1"/>
    <property type="molecule type" value="Genomic_DNA"/>
</dbReference>
<evidence type="ECO:0000313" key="2">
    <source>
        <dbReference type="Proteomes" id="UP001060215"/>
    </source>
</evidence>
<comment type="caution">
    <text evidence="1">The sequence shown here is derived from an EMBL/GenBank/DDBJ whole genome shotgun (WGS) entry which is preliminary data.</text>
</comment>
<reference evidence="1 2" key="1">
    <citation type="journal article" date="2022" name="Plant J.">
        <title>Chromosome-level genome of Camellia lanceoleosa provides a valuable resource for understanding genome evolution and self-incompatibility.</title>
        <authorList>
            <person name="Gong W."/>
            <person name="Xiao S."/>
            <person name="Wang L."/>
            <person name="Liao Z."/>
            <person name="Chang Y."/>
            <person name="Mo W."/>
            <person name="Hu G."/>
            <person name="Li W."/>
            <person name="Zhao G."/>
            <person name="Zhu H."/>
            <person name="Hu X."/>
            <person name="Ji K."/>
            <person name="Xiang X."/>
            <person name="Song Q."/>
            <person name="Yuan D."/>
            <person name="Jin S."/>
            <person name="Zhang L."/>
        </authorList>
    </citation>
    <scope>NUCLEOTIDE SEQUENCE [LARGE SCALE GENOMIC DNA]</scope>
    <source>
        <strain evidence="1">SQ_2022a</strain>
    </source>
</reference>
<proteinExistence type="predicted"/>
<dbReference type="Proteomes" id="UP001060215">
    <property type="component" value="Chromosome 12"/>
</dbReference>
<organism evidence="1 2">
    <name type="scientific">Camellia lanceoleosa</name>
    <dbReference type="NCBI Taxonomy" id="1840588"/>
    <lineage>
        <taxon>Eukaryota</taxon>
        <taxon>Viridiplantae</taxon>
        <taxon>Streptophyta</taxon>
        <taxon>Embryophyta</taxon>
        <taxon>Tracheophyta</taxon>
        <taxon>Spermatophyta</taxon>
        <taxon>Magnoliopsida</taxon>
        <taxon>eudicotyledons</taxon>
        <taxon>Gunneridae</taxon>
        <taxon>Pentapetalae</taxon>
        <taxon>asterids</taxon>
        <taxon>Ericales</taxon>
        <taxon>Theaceae</taxon>
        <taxon>Camellia</taxon>
    </lineage>
</organism>
<protein>
    <submittedName>
        <fullName evidence="1">Uncharacterized protein</fullName>
    </submittedName>
</protein>
<evidence type="ECO:0000313" key="1">
    <source>
        <dbReference type="EMBL" id="KAI7995903.1"/>
    </source>
</evidence>
<keyword evidence="2" id="KW-1185">Reference proteome</keyword>
<accession>A0ACC0G5U4</accession>
<gene>
    <name evidence="1" type="ORF">LOK49_LG11G00089</name>
</gene>
<name>A0ACC0G5U4_9ERIC</name>
<sequence length="423" mass="46474">MATQLAIAYQHGGYNHNSTTSRLLNSIFMTTVNTAAKTLVAVASRTRAERWRPADHMRFMVMLMTWFSVWVLRVLMDHFPCSSIFRSNYLLQGYSSTVGSFDFPPLPSSALTPSSSLDLVLHDGSDGPSVQALGRSITHIFALLNEMPASSRKYQFAVAMADKIVDENSRNGHVELLQINRVALGSAFARTLGLLYRSLKTKQSVNYGGGAWTSTIVRALPLGSYVAPYLKGLGFCVSAIYSTVAGGGQSEKRRRVAADGEDSTAVVAEKYAQELLWITNKLRVCGAVDEAVMQWSLAAGLAALSLTANPRVQGSIVKISSTLFGELTRGNLAIPSQVKFKLLVLWLPLFCYADNGLAYPVLTGYEKVETERAIDEVISSLPVVDQEVVLTNWLQDFAISPSEWPNLQISYDRWCQSTRKLVP</sequence>